<gene>
    <name evidence="1" type="ORF">LHEH8_07410</name>
</gene>
<accession>A0A8H9F7I7</accession>
<organism evidence="1 2">
    <name type="scientific">Lactobacillus helveticus</name>
    <name type="common">Lactobacillus suntoryeus</name>
    <dbReference type="NCBI Taxonomy" id="1587"/>
    <lineage>
        <taxon>Bacteria</taxon>
        <taxon>Bacillati</taxon>
        <taxon>Bacillota</taxon>
        <taxon>Bacilli</taxon>
        <taxon>Lactobacillales</taxon>
        <taxon>Lactobacillaceae</taxon>
        <taxon>Lactobacillus</taxon>
    </lineage>
</organism>
<comment type="caution">
    <text evidence="1">The sequence shown here is derived from an EMBL/GenBank/DDBJ whole genome shotgun (WGS) entry which is preliminary data.</text>
</comment>
<dbReference type="Proteomes" id="UP000618094">
    <property type="component" value="Unassembled WGS sequence"/>
</dbReference>
<dbReference type="EMBL" id="BLYO01000152">
    <property type="protein sequence ID" value="GFO98985.1"/>
    <property type="molecule type" value="Genomic_DNA"/>
</dbReference>
<reference evidence="1" key="1">
    <citation type="submission" date="2020-07" db="EMBL/GenBank/DDBJ databases">
        <title>Draft genome sequence of Lactobacillus helveticus strain H-8.</title>
        <authorList>
            <person name="Endo A."/>
            <person name="Maeno S."/>
            <person name="Kido Y."/>
        </authorList>
    </citation>
    <scope>NUCLEOTIDE SEQUENCE</scope>
    <source>
        <strain evidence="1">H-8</strain>
    </source>
</reference>
<evidence type="ECO:0000313" key="2">
    <source>
        <dbReference type="Proteomes" id="UP000618094"/>
    </source>
</evidence>
<protein>
    <submittedName>
        <fullName evidence="1">Uncharacterized protein</fullName>
    </submittedName>
</protein>
<dbReference type="RefSeq" id="WP_258381480.1">
    <property type="nucleotide sequence ID" value="NZ_BLYO01000152.1"/>
</dbReference>
<sequence>MKKIGKLCLGAAVVSLFALLVGKKLNDQVDKADAEDRGVSKID</sequence>
<proteinExistence type="predicted"/>
<dbReference type="AlphaFoldDB" id="A0A8H9F7I7"/>
<name>A0A8H9F7I7_LACHE</name>
<evidence type="ECO:0000313" key="1">
    <source>
        <dbReference type="EMBL" id="GFO98985.1"/>
    </source>
</evidence>